<dbReference type="VEuPathDB" id="TrichDB:TRFO_11961"/>
<feature type="coiled-coil region" evidence="1">
    <location>
        <begin position="95"/>
        <end position="137"/>
    </location>
</feature>
<evidence type="ECO:0000256" key="1">
    <source>
        <dbReference type="SAM" id="Coils"/>
    </source>
</evidence>
<organism evidence="2 3">
    <name type="scientific">Tritrichomonas foetus</name>
    <dbReference type="NCBI Taxonomy" id="1144522"/>
    <lineage>
        <taxon>Eukaryota</taxon>
        <taxon>Metamonada</taxon>
        <taxon>Parabasalia</taxon>
        <taxon>Tritrichomonadida</taxon>
        <taxon>Tritrichomonadidae</taxon>
        <taxon>Tritrichomonas</taxon>
    </lineage>
</organism>
<dbReference type="AlphaFoldDB" id="A0A1J4J665"/>
<keyword evidence="1" id="KW-0175">Coiled coil</keyword>
<accession>A0A1J4J665</accession>
<sequence length="410" mass="48073">MIGKVDPRVELRHLEEAIAQRTIELQRLEDIVIKASEPPEIDEEMKKTIDRLRKVFDKYSSTLVSYNLPRKPRPQVTTEFLKSLFEKSQEIKGKRDELMTMIPLAEAKLNEMRNEVKQQKNKIVTNYSEQLRKLQELRNLFNSLLDGIKPINLTYVVPLKNLAKQWRESNGIHPLYQKMNAGIESVKNYQNAQKSNLECQIAALQKENAKEKKRRENYYKAEENARLAYEESVVKRAQADEACHQLRMKLRKVQAKQKSCITLARKGIERQDEFFLKKMKTMDGQRDKLDELIQKVRMIHGDFAAKSAKLSAESSSEHTTYTVKFRSMKKYAKLRNEVLQTVPKEEFRLFMMNESDLYKWYKICKANFEKADAIYGEKLRKTKEALDAVKVRYNMALKKVKTPPSSPKIK</sequence>
<protein>
    <submittedName>
        <fullName evidence="2">Uncharacterized protein</fullName>
    </submittedName>
</protein>
<evidence type="ECO:0000313" key="3">
    <source>
        <dbReference type="Proteomes" id="UP000179807"/>
    </source>
</evidence>
<dbReference type="GeneID" id="94831045"/>
<name>A0A1J4J665_9EUKA</name>
<keyword evidence="3" id="KW-1185">Reference proteome</keyword>
<dbReference type="Proteomes" id="UP000179807">
    <property type="component" value="Unassembled WGS sequence"/>
</dbReference>
<gene>
    <name evidence="2" type="ORF">TRFO_11961</name>
</gene>
<feature type="coiled-coil region" evidence="1">
    <location>
        <begin position="187"/>
        <end position="256"/>
    </location>
</feature>
<proteinExistence type="predicted"/>
<evidence type="ECO:0000313" key="2">
    <source>
        <dbReference type="EMBL" id="OHS93155.1"/>
    </source>
</evidence>
<reference evidence="2" key="1">
    <citation type="submission" date="2016-10" db="EMBL/GenBank/DDBJ databases">
        <authorList>
            <person name="Benchimol M."/>
            <person name="Almeida L.G."/>
            <person name="Vasconcelos A.T."/>
            <person name="Perreira-Neves A."/>
            <person name="Rosa I.A."/>
            <person name="Tasca T."/>
            <person name="Bogo M.R."/>
            <person name="de Souza W."/>
        </authorList>
    </citation>
    <scope>NUCLEOTIDE SEQUENCE [LARGE SCALE GENOMIC DNA]</scope>
    <source>
        <strain evidence="2">K</strain>
    </source>
</reference>
<dbReference type="RefSeq" id="XP_068346292.1">
    <property type="nucleotide sequence ID" value="XM_068496341.1"/>
</dbReference>
<dbReference type="EMBL" id="MLAK01001426">
    <property type="protein sequence ID" value="OHS93155.1"/>
    <property type="molecule type" value="Genomic_DNA"/>
</dbReference>
<comment type="caution">
    <text evidence="2">The sequence shown here is derived from an EMBL/GenBank/DDBJ whole genome shotgun (WGS) entry which is preliminary data.</text>
</comment>